<evidence type="ECO:0000256" key="2">
    <source>
        <dbReference type="SAM" id="Phobius"/>
    </source>
</evidence>
<comment type="caution">
    <text evidence="3">The sequence shown here is derived from an EMBL/GenBank/DDBJ whole genome shotgun (WGS) entry which is preliminary data.</text>
</comment>
<dbReference type="EMBL" id="JAPMSZ010000009">
    <property type="protein sequence ID" value="KAJ5091144.1"/>
    <property type="molecule type" value="Genomic_DNA"/>
</dbReference>
<feature type="region of interest" description="Disordered" evidence="1">
    <location>
        <begin position="746"/>
        <end position="826"/>
    </location>
</feature>
<feature type="region of interest" description="Disordered" evidence="1">
    <location>
        <begin position="1015"/>
        <end position="1066"/>
    </location>
</feature>
<feature type="compositionally biased region" description="Low complexity" evidence="1">
    <location>
        <begin position="1211"/>
        <end position="1238"/>
    </location>
</feature>
<organism evidence="3 4">
    <name type="scientific">Penicillium alfredii</name>
    <dbReference type="NCBI Taxonomy" id="1506179"/>
    <lineage>
        <taxon>Eukaryota</taxon>
        <taxon>Fungi</taxon>
        <taxon>Dikarya</taxon>
        <taxon>Ascomycota</taxon>
        <taxon>Pezizomycotina</taxon>
        <taxon>Eurotiomycetes</taxon>
        <taxon>Eurotiomycetidae</taxon>
        <taxon>Eurotiales</taxon>
        <taxon>Aspergillaceae</taxon>
        <taxon>Penicillium</taxon>
    </lineage>
</organism>
<feature type="compositionally biased region" description="Low complexity" evidence="1">
    <location>
        <begin position="559"/>
        <end position="570"/>
    </location>
</feature>
<feature type="region of interest" description="Disordered" evidence="1">
    <location>
        <begin position="1"/>
        <end position="347"/>
    </location>
</feature>
<feature type="region of interest" description="Disordered" evidence="1">
    <location>
        <begin position="1306"/>
        <end position="1329"/>
    </location>
</feature>
<feature type="compositionally biased region" description="Basic and acidic residues" evidence="1">
    <location>
        <begin position="209"/>
        <end position="218"/>
    </location>
</feature>
<feature type="compositionally biased region" description="Low complexity" evidence="1">
    <location>
        <begin position="1308"/>
        <end position="1319"/>
    </location>
</feature>
<dbReference type="GeneID" id="81395711"/>
<feature type="compositionally biased region" description="Low complexity" evidence="1">
    <location>
        <begin position="702"/>
        <end position="715"/>
    </location>
</feature>
<dbReference type="OrthoDB" id="10259622at2759"/>
<feature type="region of interest" description="Disordered" evidence="1">
    <location>
        <begin position="365"/>
        <end position="425"/>
    </location>
</feature>
<keyword evidence="2" id="KW-1133">Transmembrane helix</keyword>
<gene>
    <name evidence="3" type="ORF">NUU61_006014</name>
</gene>
<feature type="compositionally biased region" description="Basic and acidic residues" evidence="1">
    <location>
        <begin position="590"/>
        <end position="609"/>
    </location>
</feature>
<keyword evidence="2" id="KW-0472">Membrane</keyword>
<sequence>MVSKRHKSHPDLPVPVPNFPLSSPISEEISSPSCSSEDRDLERNRPFDFLVKATKQKESKSGKGASRSPNLSRRDRHAGDNTRIPSIRGITKKKKNAAKPLGLNLITDFSLTSPKKRPQDTAAPFVDLNDLKQLSKVREKERSAQRAKDVVKKRTSRGFQRLPDENGQSSNDAVSLDPKSQNPFSDNAGHELSPSDRHVMIGLSVPRSESLDRSRDLDSTGDLNAPPTPSIIITPACEDTPWSTSSPEAQRPRATSSIYSQPTPRLWQNESDIPPVPAIPAVHSGTRTNTTDTDLLKSQNSSAAKKQRPVSTSTEFEEDSPQRQTPSDENGRTPLSPLSVNTETNRPQSQGWWTYLLSPLLKHSSPLTSKKSPTSPGFPPTSSPITPATQAPTKEWWQKEKEVSCFSPDTPETVAPTRWPDDNTNVEQSRSLGITNDEPMPAATTATNRQTTMSFMFPGRPIQGHAAEYYQACAHELFSRTPYFECFNHICSLTPANTTVINETCAAAGVPSDRGLALVEVDPPSTTQIYKSQAGLTGTGNLGTEAHGLLIDVDSPVHGTTRGTAATATRDAPSPVSDTDSEWWASPVLDQKEKASEMSEKPKPTEKSLPELPLSAKEPVSQPPSQEPAPAPSTETSEKQPPAPVPVPAPAPSPPAPHASSAPPAAPIPVAPPAHLVPPAPAPAPPEPPAQPAQPAQPAPPQIIYNIAPPANNFPYPVPPAPVPQTAVTAERAVSQYVAIFPPHQGTQQAVPAPVAPQPDPPAKLQDSAQGSESPKALPIPQQPAAHPQGPGWRQLQQAPPPATEPISPGFQHAAGGEGSMPLSEMHAPAPAYTQFPRDAPLPPRYDLHSAPRAAVMNPTGQRGPVEARRQRLEREDAVGRKIGGLWRGRGPVSKKGCFGRPGREGRLRRRWYFAIASFFLIIVILAIVLAITLTKKGAAMPVESRWLNLTGYPPMPTGVSTIAGTDTRVYKSSCIKPSSLWSCALPPDEHAHNKPYNADEPSFRVEIRFRNGTYDHSTETGSPKSARQLHARDESSVFKASPSPPSVADQKFLGNTTDSNAEPYAGEETPFYMTILSPVPLSSTKVFRRSKDNTFPNLTAIIPAPSENSDGTAAAATLYPLPESQPVRLFDRGKSTEHYGFYTYFDKSIFLESLAALNGSSGDNSPSDADGGSSKKDARTRCTWSQTRFLVQIWTQPVQLGRELVSASYGNSSSSSSSTVSATSTSASGSKSSSSATNFTRPGSFPYPITITLDRHGGSQKKKLVYCYGVEEDGHFNITNKKLQIEERGIGGTLVNPASGIFDNLGDDSSSSSSSNGSTWGGTDGGTGGCECQWTNWVSKD</sequence>
<keyword evidence="4" id="KW-1185">Reference proteome</keyword>
<reference evidence="3" key="1">
    <citation type="submission" date="2022-11" db="EMBL/GenBank/DDBJ databases">
        <authorList>
            <person name="Petersen C."/>
        </authorList>
    </citation>
    <scope>NUCLEOTIDE SEQUENCE</scope>
    <source>
        <strain evidence="3">IBT 34128</strain>
    </source>
</reference>
<feature type="compositionally biased region" description="Gly residues" evidence="1">
    <location>
        <begin position="1320"/>
        <end position="1329"/>
    </location>
</feature>
<feature type="region of interest" description="Disordered" evidence="1">
    <location>
        <begin position="553"/>
        <end position="722"/>
    </location>
</feature>
<feature type="compositionally biased region" description="Basic and acidic residues" evidence="1">
    <location>
        <begin position="36"/>
        <end position="46"/>
    </location>
</feature>
<feature type="transmembrane region" description="Helical" evidence="2">
    <location>
        <begin position="912"/>
        <end position="934"/>
    </location>
</feature>
<reference evidence="3" key="2">
    <citation type="journal article" date="2023" name="IMA Fungus">
        <title>Comparative genomic study of the Penicillium genus elucidates a diverse pangenome and 15 lateral gene transfer events.</title>
        <authorList>
            <person name="Petersen C."/>
            <person name="Sorensen T."/>
            <person name="Nielsen M.R."/>
            <person name="Sondergaard T.E."/>
            <person name="Sorensen J.L."/>
            <person name="Fitzpatrick D.A."/>
            <person name="Frisvad J.C."/>
            <person name="Nielsen K.L."/>
        </authorList>
    </citation>
    <scope>NUCLEOTIDE SEQUENCE</scope>
    <source>
        <strain evidence="3">IBT 34128</strain>
    </source>
</reference>
<feature type="compositionally biased region" description="Low complexity" evidence="1">
    <location>
        <begin position="777"/>
        <end position="791"/>
    </location>
</feature>
<dbReference type="RefSeq" id="XP_056509342.1">
    <property type="nucleotide sequence ID" value="XM_056656542.1"/>
</dbReference>
<feature type="compositionally biased region" description="Polar residues" evidence="1">
    <location>
        <begin position="285"/>
        <end position="314"/>
    </location>
</feature>
<feature type="compositionally biased region" description="Polar residues" evidence="1">
    <location>
        <begin position="336"/>
        <end position="347"/>
    </location>
</feature>
<name>A0A9W9F016_9EURO</name>
<feature type="compositionally biased region" description="Basic and acidic residues" evidence="1">
    <location>
        <begin position="136"/>
        <end position="152"/>
    </location>
</feature>
<dbReference type="Proteomes" id="UP001141434">
    <property type="component" value="Unassembled WGS sequence"/>
</dbReference>
<keyword evidence="2" id="KW-0812">Transmembrane</keyword>
<feature type="compositionally biased region" description="Pro residues" evidence="1">
    <location>
        <begin position="664"/>
        <end position="701"/>
    </location>
</feature>
<feature type="compositionally biased region" description="Pro residues" evidence="1">
    <location>
        <begin position="621"/>
        <end position="631"/>
    </location>
</feature>
<feature type="compositionally biased region" description="Polar residues" evidence="1">
    <location>
        <begin position="241"/>
        <end position="271"/>
    </location>
</feature>
<evidence type="ECO:0000313" key="4">
    <source>
        <dbReference type="Proteomes" id="UP001141434"/>
    </source>
</evidence>
<feature type="compositionally biased region" description="Pro residues" evidence="1">
    <location>
        <begin position="641"/>
        <end position="657"/>
    </location>
</feature>
<protein>
    <submittedName>
        <fullName evidence="3">Uncharacterized protein</fullName>
    </submittedName>
</protein>
<accession>A0A9W9F016</accession>
<feature type="compositionally biased region" description="Low complexity" evidence="1">
    <location>
        <begin position="22"/>
        <end position="35"/>
    </location>
</feature>
<feature type="region of interest" description="Disordered" evidence="1">
    <location>
        <begin position="1211"/>
        <end position="1240"/>
    </location>
</feature>
<feature type="region of interest" description="Disordered" evidence="1">
    <location>
        <begin position="1161"/>
        <end position="1180"/>
    </location>
</feature>
<feature type="compositionally biased region" description="Low complexity" evidence="1">
    <location>
        <begin position="365"/>
        <end position="375"/>
    </location>
</feature>
<evidence type="ECO:0000313" key="3">
    <source>
        <dbReference type="EMBL" id="KAJ5091144.1"/>
    </source>
</evidence>
<evidence type="ECO:0000256" key="1">
    <source>
        <dbReference type="SAM" id="MobiDB-lite"/>
    </source>
</evidence>
<proteinExistence type="predicted"/>
<feature type="compositionally biased region" description="Polar residues" evidence="1">
    <location>
        <begin position="166"/>
        <end position="185"/>
    </location>
</feature>